<name>A0A7S6VUU8_9GAMM</name>
<evidence type="ECO:0000256" key="1">
    <source>
        <dbReference type="ARBA" id="ARBA00001946"/>
    </source>
</evidence>
<dbReference type="CDD" id="cd01949">
    <property type="entry name" value="GGDEF"/>
    <property type="match status" value="1"/>
</dbReference>
<accession>A0A7S6VUU8</accession>
<dbReference type="FunFam" id="3.30.70.270:FF:000001">
    <property type="entry name" value="Diguanylate cyclase domain protein"/>
    <property type="match status" value="1"/>
</dbReference>
<proteinExistence type="predicted"/>
<keyword evidence="4" id="KW-1133">Transmembrane helix</keyword>
<gene>
    <name evidence="6" type="ORF">G0028_05215</name>
</gene>
<feature type="transmembrane region" description="Helical" evidence="4">
    <location>
        <begin position="116"/>
        <end position="136"/>
    </location>
</feature>
<protein>
    <recommendedName>
        <fullName evidence="2">diguanylate cyclase</fullName>
        <ecNumber evidence="2">2.7.7.65</ecNumber>
    </recommendedName>
</protein>
<dbReference type="EMBL" id="CP048659">
    <property type="protein sequence ID" value="QOW45338.1"/>
    <property type="molecule type" value="Genomic_DNA"/>
</dbReference>
<dbReference type="InterPro" id="IPR000160">
    <property type="entry name" value="GGDEF_dom"/>
</dbReference>
<dbReference type="AlphaFoldDB" id="A0A7S6VUU8"/>
<dbReference type="Proteomes" id="UP000593966">
    <property type="component" value="Chromosome"/>
</dbReference>
<dbReference type="EC" id="2.7.7.65" evidence="2"/>
<dbReference type="NCBIfam" id="TIGR00254">
    <property type="entry name" value="GGDEF"/>
    <property type="match status" value="1"/>
</dbReference>
<evidence type="ECO:0000313" key="7">
    <source>
        <dbReference type="Proteomes" id="UP000593966"/>
    </source>
</evidence>
<dbReference type="GO" id="GO:0005886">
    <property type="term" value="C:plasma membrane"/>
    <property type="evidence" value="ECO:0007669"/>
    <property type="project" value="TreeGrafter"/>
</dbReference>
<feature type="transmembrane region" description="Helical" evidence="4">
    <location>
        <begin position="143"/>
        <end position="164"/>
    </location>
</feature>
<reference evidence="6 7" key="1">
    <citation type="submission" date="2020-02" db="EMBL/GenBank/DDBJ databases">
        <title>Tigecycline-resistant Acinetobacter species from pigs and migratory birds.</title>
        <authorList>
            <person name="Chen C."/>
            <person name="Sun J."/>
            <person name="Liao X.-P."/>
            <person name="Liu Y.-H."/>
        </authorList>
    </citation>
    <scope>NUCLEOTIDE SEQUENCE [LARGE SCALE GENOMIC DNA]</scope>
    <source>
        <strain evidence="6 7">YH12207_T</strain>
    </source>
</reference>
<evidence type="ECO:0000256" key="2">
    <source>
        <dbReference type="ARBA" id="ARBA00012528"/>
    </source>
</evidence>
<dbReference type="GO" id="GO:0043709">
    <property type="term" value="P:cell adhesion involved in single-species biofilm formation"/>
    <property type="evidence" value="ECO:0007669"/>
    <property type="project" value="TreeGrafter"/>
</dbReference>
<keyword evidence="4" id="KW-0472">Membrane</keyword>
<feature type="domain" description="GGDEF" evidence="5">
    <location>
        <begin position="248"/>
        <end position="381"/>
    </location>
</feature>
<keyword evidence="7" id="KW-1185">Reference proteome</keyword>
<keyword evidence="4" id="KW-0812">Transmembrane</keyword>
<dbReference type="InterPro" id="IPR043128">
    <property type="entry name" value="Rev_trsase/Diguanyl_cyclase"/>
</dbReference>
<feature type="transmembrane region" description="Helical" evidence="4">
    <location>
        <begin position="61"/>
        <end position="82"/>
    </location>
</feature>
<dbReference type="GO" id="GO:0052621">
    <property type="term" value="F:diguanylate cyclase activity"/>
    <property type="evidence" value="ECO:0007669"/>
    <property type="project" value="UniProtKB-EC"/>
</dbReference>
<dbReference type="SMART" id="SM00267">
    <property type="entry name" value="GGDEF"/>
    <property type="match status" value="1"/>
</dbReference>
<evidence type="ECO:0000256" key="3">
    <source>
        <dbReference type="ARBA" id="ARBA00034247"/>
    </source>
</evidence>
<dbReference type="PROSITE" id="PS50887">
    <property type="entry name" value="GGDEF"/>
    <property type="match status" value="1"/>
</dbReference>
<comment type="cofactor">
    <cofactor evidence="1">
        <name>Mg(2+)</name>
        <dbReference type="ChEBI" id="CHEBI:18420"/>
    </cofactor>
</comment>
<sequence>MKLWRKFSAFISGEIILNWNTLTKCCLVMILGALVYALWISWYLFVFSFPTLKYWMNVDLFYSHLTLSIIIFFSYLLLAWLGWKFKNNTWVKDYFPYFSILYFGSTLIYGGFNIGIISPATIGSYISLMSVGVVLFDRKIIYSAAIPISIFMLSAIILSSLQLIPYAPLFSQELNGTILSENPFWVNSMLILSFPILLFSIILFEILLTQWRNREAQIQNMSLLDPLTNIFNRRSLAQRLMQMQLEQTAYALVLLDLDHFKMINDTYGHDVGDLVLMKVAKLLDMHVGQDDMVGRFGGEEFLLILNNKNTEQTIFIAEQCRKLIEQEEIILDHEQKLYVTASFGVAISEQDQSKEVVLRQADQALYLAKHKGRNQVRHYAEIQHD</sequence>
<evidence type="ECO:0000259" key="5">
    <source>
        <dbReference type="PROSITE" id="PS50887"/>
    </source>
</evidence>
<comment type="catalytic activity">
    <reaction evidence="3">
        <text>2 GTP = 3',3'-c-di-GMP + 2 diphosphate</text>
        <dbReference type="Rhea" id="RHEA:24898"/>
        <dbReference type="ChEBI" id="CHEBI:33019"/>
        <dbReference type="ChEBI" id="CHEBI:37565"/>
        <dbReference type="ChEBI" id="CHEBI:58805"/>
        <dbReference type="EC" id="2.7.7.65"/>
    </reaction>
</comment>
<feature type="transmembrane region" description="Helical" evidence="4">
    <location>
        <begin position="94"/>
        <end position="110"/>
    </location>
</feature>
<dbReference type="PANTHER" id="PTHR45138:SF9">
    <property type="entry name" value="DIGUANYLATE CYCLASE DGCM-RELATED"/>
    <property type="match status" value="1"/>
</dbReference>
<organism evidence="6 7">
    <name type="scientific">Acinetobacter piscicola</name>
    <dbReference type="NCBI Taxonomy" id="2006115"/>
    <lineage>
        <taxon>Bacteria</taxon>
        <taxon>Pseudomonadati</taxon>
        <taxon>Pseudomonadota</taxon>
        <taxon>Gammaproteobacteria</taxon>
        <taxon>Moraxellales</taxon>
        <taxon>Moraxellaceae</taxon>
        <taxon>Acinetobacter</taxon>
    </lineage>
</organism>
<evidence type="ECO:0000313" key="6">
    <source>
        <dbReference type="EMBL" id="QOW45338.1"/>
    </source>
</evidence>
<feature type="transmembrane region" description="Helical" evidence="4">
    <location>
        <begin position="184"/>
        <end position="208"/>
    </location>
</feature>
<evidence type="ECO:0000256" key="4">
    <source>
        <dbReference type="SAM" id="Phobius"/>
    </source>
</evidence>
<dbReference type="SUPFAM" id="SSF55073">
    <property type="entry name" value="Nucleotide cyclase"/>
    <property type="match status" value="1"/>
</dbReference>
<feature type="transmembrane region" description="Helical" evidence="4">
    <location>
        <begin position="21"/>
        <end position="49"/>
    </location>
</feature>
<dbReference type="GO" id="GO:1902201">
    <property type="term" value="P:negative regulation of bacterial-type flagellum-dependent cell motility"/>
    <property type="evidence" value="ECO:0007669"/>
    <property type="project" value="TreeGrafter"/>
</dbReference>
<dbReference type="PANTHER" id="PTHR45138">
    <property type="entry name" value="REGULATORY COMPONENTS OF SENSORY TRANSDUCTION SYSTEM"/>
    <property type="match status" value="1"/>
</dbReference>
<dbReference type="RefSeq" id="WP_180046253.1">
    <property type="nucleotide sequence ID" value="NZ_CP048659.1"/>
</dbReference>
<dbReference type="InterPro" id="IPR050469">
    <property type="entry name" value="Diguanylate_Cyclase"/>
</dbReference>
<dbReference type="Gene3D" id="3.30.70.270">
    <property type="match status" value="1"/>
</dbReference>
<dbReference type="InterPro" id="IPR029787">
    <property type="entry name" value="Nucleotide_cyclase"/>
</dbReference>
<dbReference type="Pfam" id="PF00990">
    <property type="entry name" value="GGDEF"/>
    <property type="match status" value="1"/>
</dbReference>